<dbReference type="InterPro" id="IPR014729">
    <property type="entry name" value="Rossmann-like_a/b/a_fold"/>
</dbReference>
<reference evidence="6 7" key="1">
    <citation type="submission" date="2018-09" db="EMBL/GenBank/DDBJ databases">
        <title>Cohnella cavernae sp. nov., isolated from a karst cave.</title>
        <authorList>
            <person name="Zhu H."/>
        </authorList>
    </citation>
    <scope>NUCLEOTIDE SEQUENCE [LARGE SCALE GENOMIC DNA]</scope>
    <source>
        <strain evidence="6 7">K2E09-144</strain>
    </source>
</reference>
<protein>
    <recommendedName>
        <fullName evidence="2">asparagine synthase (glutamine-hydrolyzing)</fullName>
        <ecNumber evidence="2">6.3.5.4</ecNumber>
    </recommendedName>
</protein>
<dbReference type="InterPro" id="IPR001962">
    <property type="entry name" value="Asn_synthase"/>
</dbReference>
<dbReference type="Proteomes" id="UP000266340">
    <property type="component" value="Unassembled WGS sequence"/>
</dbReference>
<proteinExistence type="predicted"/>
<name>A0A398CH34_9BACL</name>
<comment type="pathway">
    <text evidence="1">Amino-acid biosynthesis; L-asparagine biosynthesis; L-asparagine from L-aspartate (L-Gln route): step 1/1.</text>
</comment>
<dbReference type="SUPFAM" id="SSF52402">
    <property type="entry name" value="Adenine nucleotide alpha hydrolases-like"/>
    <property type="match status" value="1"/>
</dbReference>
<dbReference type="EMBL" id="QXJM01000039">
    <property type="protein sequence ID" value="RIE01775.1"/>
    <property type="molecule type" value="Genomic_DNA"/>
</dbReference>
<accession>A0A398CH34</accession>
<dbReference type="AlphaFoldDB" id="A0A398CH34"/>
<evidence type="ECO:0000256" key="3">
    <source>
        <dbReference type="ARBA" id="ARBA00022888"/>
    </source>
</evidence>
<gene>
    <name evidence="6" type="ORF">D3H35_13310</name>
</gene>
<comment type="catalytic activity">
    <reaction evidence="4">
        <text>L-aspartate + L-glutamine + ATP + H2O = L-asparagine + L-glutamate + AMP + diphosphate + H(+)</text>
        <dbReference type="Rhea" id="RHEA:12228"/>
        <dbReference type="ChEBI" id="CHEBI:15377"/>
        <dbReference type="ChEBI" id="CHEBI:15378"/>
        <dbReference type="ChEBI" id="CHEBI:29985"/>
        <dbReference type="ChEBI" id="CHEBI:29991"/>
        <dbReference type="ChEBI" id="CHEBI:30616"/>
        <dbReference type="ChEBI" id="CHEBI:33019"/>
        <dbReference type="ChEBI" id="CHEBI:58048"/>
        <dbReference type="ChEBI" id="CHEBI:58359"/>
        <dbReference type="ChEBI" id="CHEBI:456215"/>
        <dbReference type="EC" id="6.3.5.4"/>
    </reaction>
</comment>
<comment type="caution">
    <text evidence="6">The sequence shown here is derived from an EMBL/GenBank/DDBJ whole genome shotgun (WGS) entry which is preliminary data.</text>
</comment>
<keyword evidence="3" id="KW-0028">Amino-acid biosynthesis</keyword>
<dbReference type="InterPro" id="IPR051786">
    <property type="entry name" value="ASN_synthetase/amidase"/>
</dbReference>
<dbReference type="PANTHER" id="PTHR43284:SF1">
    <property type="entry name" value="ASPARAGINE SYNTHETASE"/>
    <property type="match status" value="1"/>
</dbReference>
<evidence type="ECO:0000256" key="4">
    <source>
        <dbReference type="ARBA" id="ARBA00048741"/>
    </source>
</evidence>
<evidence type="ECO:0000259" key="5">
    <source>
        <dbReference type="PROSITE" id="PS51278"/>
    </source>
</evidence>
<dbReference type="PROSITE" id="PS51278">
    <property type="entry name" value="GATASE_TYPE_2"/>
    <property type="match status" value="1"/>
</dbReference>
<dbReference type="Gene3D" id="3.40.50.620">
    <property type="entry name" value="HUPs"/>
    <property type="match status" value="1"/>
</dbReference>
<dbReference type="Gene3D" id="3.60.20.10">
    <property type="entry name" value="Glutamine Phosphoribosylpyrophosphate, subunit 1, domain 1"/>
    <property type="match status" value="1"/>
</dbReference>
<dbReference type="Pfam" id="PF13537">
    <property type="entry name" value="GATase_7"/>
    <property type="match status" value="1"/>
</dbReference>
<dbReference type="GO" id="GO:0004066">
    <property type="term" value="F:asparagine synthase (glutamine-hydrolyzing) activity"/>
    <property type="evidence" value="ECO:0007669"/>
    <property type="project" value="UniProtKB-EC"/>
</dbReference>
<dbReference type="SUPFAM" id="SSF56235">
    <property type="entry name" value="N-terminal nucleophile aminohydrolases (Ntn hydrolases)"/>
    <property type="match status" value="1"/>
</dbReference>
<evidence type="ECO:0000313" key="7">
    <source>
        <dbReference type="Proteomes" id="UP000266340"/>
    </source>
</evidence>
<keyword evidence="3" id="KW-0061">Asparagine biosynthesis</keyword>
<dbReference type="Pfam" id="PF00733">
    <property type="entry name" value="Asn_synthase"/>
    <property type="match status" value="1"/>
</dbReference>
<sequence>MRIGLFFFAKVLWSNSGPSRKEYPSNKFCSKWRKRKGDERRMSAIFGQYSLPREPLNQEDLQIMLQTYKSKYEYDRLQIRETKGVGLGCLLQCVTLESRQEELPFRDSESNVWITADAILDNREELVRLLGLLPGEGEIVTDSRLILASYLKWGDRCAERLNGIFAFAIFDGRNDEMLLVRDQRGMRSLAYTIRQSTLYFASTVAPIAKVAPSRYSKQWLQNYLTAPFVAPDTDEYRSIYEGIRYLPPAHIMKVKDGKAAFRPYWTLERPFELSLASDEDYEERFRSLLEEATKASLRTDSSVGILLSGGLDSTTVAAVAAPMLEREGRRLHSYTHVPISTFKHNGKELVNERPLVEELIDMYPSISPTWVENEALHAFNVIDDWVDILDQPFSFFGNAPWMLSCYEQAAKKGHRVMLNGKNGNGSISFGPLNAHYSYLRKHGRWLELARETWHQKRLRDISWLRAMRIVAGNALSHRGSSKLIAEVRAGLSLVFSPVILEHSTWNDMQNKKDSPFDLMLQLSAPHKTHHQGVIHTLLSLKYNIVTRDPTGYVPLLSFLASLPFEQFVSKGVHKRLLRRAYSDKLPASILNLTRDKGIQSADWLHRIEHEHDSILSAFMECIGDSNIRTSLNQSIMQSGTDQLRSLLRQWYPASSIFRCITIERYMRHGFKGGEQR</sequence>
<dbReference type="InterPro" id="IPR017932">
    <property type="entry name" value="GATase_2_dom"/>
</dbReference>
<dbReference type="PANTHER" id="PTHR43284">
    <property type="entry name" value="ASPARAGINE SYNTHETASE (GLUTAMINE-HYDROLYZING)"/>
    <property type="match status" value="1"/>
</dbReference>
<dbReference type="InterPro" id="IPR029055">
    <property type="entry name" value="Ntn_hydrolases_N"/>
</dbReference>
<evidence type="ECO:0000256" key="2">
    <source>
        <dbReference type="ARBA" id="ARBA00012737"/>
    </source>
</evidence>
<keyword evidence="7" id="KW-1185">Reference proteome</keyword>
<dbReference type="GO" id="GO:0006529">
    <property type="term" value="P:asparagine biosynthetic process"/>
    <property type="evidence" value="ECO:0007669"/>
    <property type="project" value="UniProtKB-KW"/>
</dbReference>
<organism evidence="6 7">
    <name type="scientific">Cohnella faecalis</name>
    <dbReference type="NCBI Taxonomy" id="2315694"/>
    <lineage>
        <taxon>Bacteria</taxon>
        <taxon>Bacillati</taxon>
        <taxon>Bacillota</taxon>
        <taxon>Bacilli</taxon>
        <taxon>Bacillales</taxon>
        <taxon>Paenibacillaceae</taxon>
        <taxon>Cohnella</taxon>
    </lineage>
</organism>
<evidence type="ECO:0000313" key="6">
    <source>
        <dbReference type="EMBL" id="RIE01775.1"/>
    </source>
</evidence>
<feature type="domain" description="Glutamine amidotransferase type-2" evidence="5">
    <location>
        <begin position="43"/>
        <end position="257"/>
    </location>
</feature>
<evidence type="ECO:0000256" key="1">
    <source>
        <dbReference type="ARBA" id="ARBA00005187"/>
    </source>
</evidence>
<dbReference type="EC" id="6.3.5.4" evidence="2"/>